<comment type="caution">
    <text evidence="1">The sequence shown here is derived from an EMBL/GenBank/DDBJ whole genome shotgun (WGS) entry which is preliminary data.</text>
</comment>
<sequence length="64" mass="7445">MSTFIPHSCGVLKVEENWRRLNKFSIFPLLISFSFICQTSVPFNPFKQLIPTNPTIFTDIPRND</sequence>
<dbReference type="AlphaFoldDB" id="A0A6V7TWN1"/>
<dbReference type="Proteomes" id="UP000580250">
    <property type="component" value="Unassembled WGS sequence"/>
</dbReference>
<evidence type="ECO:0000313" key="2">
    <source>
        <dbReference type="Proteomes" id="UP000580250"/>
    </source>
</evidence>
<name>A0A6V7TWN1_MELEN</name>
<organism evidence="1 2">
    <name type="scientific">Meloidogyne enterolobii</name>
    <name type="common">Root-knot nematode worm</name>
    <name type="synonym">Meloidogyne mayaguensis</name>
    <dbReference type="NCBI Taxonomy" id="390850"/>
    <lineage>
        <taxon>Eukaryota</taxon>
        <taxon>Metazoa</taxon>
        <taxon>Ecdysozoa</taxon>
        <taxon>Nematoda</taxon>
        <taxon>Chromadorea</taxon>
        <taxon>Rhabditida</taxon>
        <taxon>Tylenchina</taxon>
        <taxon>Tylenchomorpha</taxon>
        <taxon>Tylenchoidea</taxon>
        <taxon>Meloidogynidae</taxon>
        <taxon>Meloidogyninae</taxon>
        <taxon>Meloidogyne</taxon>
    </lineage>
</organism>
<dbReference type="EMBL" id="CAJEWN010000020">
    <property type="protein sequence ID" value="CAD2137650.1"/>
    <property type="molecule type" value="Genomic_DNA"/>
</dbReference>
<accession>A0A6V7TWN1</accession>
<evidence type="ECO:0000313" key="1">
    <source>
        <dbReference type="EMBL" id="CAD2137650.1"/>
    </source>
</evidence>
<protein>
    <submittedName>
        <fullName evidence="1">Uncharacterized protein</fullName>
    </submittedName>
</protein>
<proteinExistence type="predicted"/>
<gene>
    <name evidence="1" type="ORF">MENT_LOCUS5504</name>
</gene>
<reference evidence="1 2" key="1">
    <citation type="submission" date="2020-08" db="EMBL/GenBank/DDBJ databases">
        <authorList>
            <person name="Koutsovoulos G."/>
            <person name="Danchin GJ E."/>
        </authorList>
    </citation>
    <scope>NUCLEOTIDE SEQUENCE [LARGE SCALE GENOMIC DNA]</scope>
</reference>